<dbReference type="GO" id="GO:0005524">
    <property type="term" value="F:ATP binding"/>
    <property type="evidence" value="ECO:0007669"/>
    <property type="project" value="UniProtKB-KW"/>
</dbReference>
<protein>
    <recommendedName>
        <fullName evidence="6">ATP-dependent (S)-NAD(P)H-hydrate dehydratase</fullName>
        <ecNumber evidence="6">4.2.1.93</ecNumber>
    </recommendedName>
    <alternativeName>
        <fullName evidence="6">ATP-dependent NAD(P)HX dehydratase</fullName>
    </alternativeName>
</protein>
<comment type="catalytic activity">
    <reaction evidence="6">
        <text>(6S)-NADPHX + ATP = ADP + phosphate + NADPH + H(+)</text>
        <dbReference type="Rhea" id="RHEA:32231"/>
        <dbReference type="ChEBI" id="CHEBI:15378"/>
        <dbReference type="ChEBI" id="CHEBI:30616"/>
        <dbReference type="ChEBI" id="CHEBI:43474"/>
        <dbReference type="ChEBI" id="CHEBI:57783"/>
        <dbReference type="ChEBI" id="CHEBI:64076"/>
        <dbReference type="ChEBI" id="CHEBI:456216"/>
        <dbReference type="EC" id="4.2.1.93"/>
    </reaction>
</comment>
<feature type="region of interest" description="Disordered" evidence="7">
    <location>
        <begin position="1"/>
        <end position="37"/>
    </location>
</feature>
<keyword evidence="5 6" id="KW-0456">Lyase</keyword>
<dbReference type="Proteomes" id="UP000613740">
    <property type="component" value="Unassembled WGS sequence"/>
</dbReference>
<comment type="caution">
    <text evidence="9">The sequence shown here is derived from an EMBL/GenBank/DDBJ whole genome shotgun (WGS) entry which is preliminary data.</text>
</comment>
<evidence type="ECO:0000256" key="4">
    <source>
        <dbReference type="ARBA" id="ARBA00023027"/>
    </source>
</evidence>
<dbReference type="GO" id="GO:0047453">
    <property type="term" value="F:ATP-dependent NAD(P)H-hydrate dehydratase activity"/>
    <property type="evidence" value="ECO:0007669"/>
    <property type="project" value="UniProtKB-UniRule"/>
</dbReference>
<sequence length="423" mass="43049">MAARTGQEARTGLGSRTVTRNLSTSGERNDGNAMMSDEIRSEVRRIVPALTDDRYKGQSGKIAVLGGCAEYTGAPYFAAFAALAVGADLSHVFCSTAAAPVIKQYSPDLLVHPYFMQTADLLQHMRASPPAAGPMGDAAAAAQDAAAAQAAAAAAHVAEATAEVEGWFNRLDCLVVGPGLGRDPLLLDIARAVILRARAAKIPLVLDGDGLFLVAREPDLVAGYTNCVLTPNLNEFRRLASTLGVSLHGPNNDRSSKLLEVTAHLRGPTLVSKGPVDAICDGKVTMICNASGGAKRCGSQGDILAGTIATFIAWTLAFLDSARQSAEVEVVILPEINPMVLASYGACLVTRTAAAYAFAHRKRAMVASDMLGQLGSAMEMLFDTAGGAGGGGGGGGVAMGGGGGPGQGIMQAHTAAGGGGGGS</sequence>
<comment type="catalytic activity">
    <reaction evidence="6">
        <text>(6S)-NADHX + ATP = ADP + phosphate + NADH + H(+)</text>
        <dbReference type="Rhea" id="RHEA:19017"/>
        <dbReference type="ChEBI" id="CHEBI:15378"/>
        <dbReference type="ChEBI" id="CHEBI:30616"/>
        <dbReference type="ChEBI" id="CHEBI:43474"/>
        <dbReference type="ChEBI" id="CHEBI:57945"/>
        <dbReference type="ChEBI" id="CHEBI:64074"/>
        <dbReference type="ChEBI" id="CHEBI:456216"/>
        <dbReference type="EC" id="4.2.1.93"/>
    </reaction>
</comment>
<evidence type="ECO:0000256" key="6">
    <source>
        <dbReference type="HAMAP-Rule" id="MF_03157"/>
    </source>
</evidence>
<dbReference type="GO" id="GO:0110051">
    <property type="term" value="P:metabolite repair"/>
    <property type="evidence" value="ECO:0007669"/>
    <property type="project" value="TreeGrafter"/>
</dbReference>
<dbReference type="AlphaFoldDB" id="A0A835VSQ6"/>
<comment type="cofactor">
    <cofactor evidence="6">
        <name>Mg(2+)</name>
        <dbReference type="ChEBI" id="CHEBI:18420"/>
    </cofactor>
</comment>
<comment type="similarity">
    <text evidence="6">Belongs to the NnrD/CARKD family.</text>
</comment>
<evidence type="ECO:0000256" key="7">
    <source>
        <dbReference type="SAM" id="MobiDB-lite"/>
    </source>
</evidence>
<evidence type="ECO:0000256" key="3">
    <source>
        <dbReference type="ARBA" id="ARBA00022857"/>
    </source>
</evidence>
<feature type="domain" description="YjeF C-terminal" evidence="8">
    <location>
        <begin position="39"/>
        <end position="381"/>
    </location>
</feature>
<organism evidence="9 10">
    <name type="scientific">Chlamydomonas schloesseri</name>
    <dbReference type="NCBI Taxonomy" id="2026947"/>
    <lineage>
        <taxon>Eukaryota</taxon>
        <taxon>Viridiplantae</taxon>
        <taxon>Chlorophyta</taxon>
        <taxon>core chlorophytes</taxon>
        <taxon>Chlorophyceae</taxon>
        <taxon>CS clade</taxon>
        <taxon>Chlamydomonadales</taxon>
        <taxon>Chlamydomonadaceae</taxon>
        <taxon>Chlamydomonas</taxon>
    </lineage>
</organism>
<evidence type="ECO:0000256" key="5">
    <source>
        <dbReference type="ARBA" id="ARBA00023239"/>
    </source>
</evidence>
<keyword evidence="2 6" id="KW-0067">ATP-binding</keyword>
<comment type="function">
    <text evidence="6">Catalyzes the dehydration of the S-form of NAD(P)HX at the expense of ATP, which is converted to ADP. Together with NAD(P)HX epimerase, which catalyzes the epimerization of the S- and R-forms, the enzyme allows the repair of both epimers of NAD(P)HX, a damaged form of NAD(P)H that is a result of enzymatic or heat-dependent hydration.</text>
</comment>
<keyword evidence="1 6" id="KW-0547">Nucleotide-binding</keyword>
<keyword evidence="6" id="KW-0597">Phosphoprotein</keyword>
<dbReference type="PROSITE" id="PS51383">
    <property type="entry name" value="YJEF_C_3"/>
    <property type="match status" value="1"/>
</dbReference>
<feature type="binding site" evidence="6">
    <location>
        <position position="302"/>
    </location>
    <ligand>
        <name>(6S)-NADPHX</name>
        <dbReference type="ChEBI" id="CHEBI:64076"/>
    </ligand>
</feature>
<dbReference type="OrthoDB" id="8110916at2759"/>
<dbReference type="Pfam" id="PF01256">
    <property type="entry name" value="Carb_kinase"/>
    <property type="match status" value="1"/>
</dbReference>
<feature type="binding site" evidence="6">
    <location>
        <begin position="273"/>
        <end position="277"/>
    </location>
    <ligand>
        <name>ATP</name>
        <dbReference type="ChEBI" id="CHEBI:30616"/>
    </ligand>
</feature>
<keyword evidence="10" id="KW-1185">Reference proteome</keyword>
<dbReference type="SUPFAM" id="SSF53613">
    <property type="entry name" value="Ribokinase-like"/>
    <property type="match status" value="1"/>
</dbReference>
<dbReference type="GO" id="GO:0046496">
    <property type="term" value="P:nicotinamide nucleotide metabolic process"/>
    <property type="evidence" value="ECO:0007669"/>
    <property type="project" value="UniProtKB-UniRule"/>
</dbReference>
<evidence type="ECO:0000313" key="10">
    <source>
        <dbReference type="Proteomes" id="UP000613740"/>
    </source>
</evidence>
<keyword evidence="4 6" id="KW-0520">NAD</keyword>
<evidence type="ECO:0000256" key="1">
    <source>
        <dbReference type="ARBA" id="ARBA00022741"/>
    </source>
</evidence>
<feature type="compositionally biased region" description="Polar residues" evidence="7">
    <location>
        <begin position="14"/>
        <end position="26"/>
    </location>
</feature>
<dbReference type="HAMAP" id="MF_01965">
    <property type="entry name" value="NADHX_dehydratase"/>
    <property type="match status" value="1"/>
</dbReference>
<evidence type="ECO:0000313" key="9">
    <source>
        <dbReference type="EMBL" id="KAG2426400.1"/>
    </source>
</evidence>
<gene>
    <name evidence="9" type="ORF">HYH02_014827</name>
</gene>
<dbReference type="EC" id="4.2.1.93" evidence="6"/>
<proteinExistence type="inferred from homology"/>
<dbReference type="InterPro" id="IPR029056">
    <property type="entry name" value="Ribokinase-like"/>
</dbReference>
<dbReference type="InterPro" id="IPR000631">
    <property type="entry name" value="CARKD"/>
</dbReference>
<dbReference type="PANTHER" id="PTHR12592:SF0">
    <property type="entry name" value="ATP-DEPENDENT (S)-NAD(P)H-HYDRATE DEHYDRATASE"/>
    <property type="match status" value="1"/>
</dbReference>
<keyword evidence="3" id="KW-0521">NADP</keyword>
<feature type="binding site" evidence="6">
    <location>
        <position position="179"/>
    </location>
    <ligand>
        <name>(6S)-NADPHX</name>
        <dbReference type="ChEBI" id="CHEBI:64076"/>
    </ligand>
</feature>
<comment type="caution">
    <text evidence="6">Lacks conserved residue(s) required for the propagation of feature annotation.</text>
</comment>
<reference evidence="9" key="1">
    <citation type="journal article" date="2020" name="bioRxiv">
        <title>Comparative genomics of Chlamydomonas.</title>
        <authorList>
            <person name="Craig R.J."/>
            <person name="Hasan A.R."/>
            <person name="Ness R.W."/>
            <person name="Keightley P.D."/>
        </authorList>
    </citation>
    <scope>NUCLEOTIDE SEQUENCE</scope>
    <source>
        <strain evidence="9">CCAP 11/173</strain>
    </source>
</reference>
<dbReference type="CDD" id="cd01171">
    <property type="entry name" value="YXKO-related"/>
    <property type="match status" value="1"/>
</dbReference>
<dbReference type="PANTHER" id="PTHR12592">
    <property type="entry name" value="ATP-DEPENDENT (S)-NAD(P)H-HYDRATE DEHYDRATASE FAMILY MEMBER"/>
    <property type="match status" value="1"/>
</dbReference>
<evidence type="ECO:0000256" key="2">
    <source>
        <dbReference type="ARBA" id="ARBA00022840"/>
    </source>
</evidence>
<dbReference type="NCBIfam" id="TIGR00196">
    <property type="entry name" value="yjeF_cterm"/>
    <property type="match status" value="1"/>
</dbReference>
<name>A0A835VSQ6_9CHLO</name>
<evidence type="ECO:0000259" key="8">
    <source>
        <dbReference type="PROSITE" id="PS51383"/>
    </source>
</evidence>
<dbReference type="EMBL" id="JAEHOD010000107">
    <property type="protein sequence ID" value="KAG2426400.1"/>
    <property type="molecule type" value="Genomic_DNA"/>
</dbReference>
<accession>A0A835VSQ6</accession>
<dbReference type="Gene3D" id="3.40.1190.20">
    <property type="match status" value="1"/>
</dbReference>
<feature type="binding site" evidence="6">
    <location>
        <begin position="232"/>
        <end position="238"/>
    </location>
    <ligand>
        <name>(6S)-NADPHX</name>
        <dbReference type="ChEBI" id="CHEBI:64076"/>
    </ligand>
</feature>